<dbReference type="Proteomes" id="UP001596157">
    <property type="component" value="Unassembled WGS sequence"/>
</dbReference>
<proteinExistence type="predicted"/>
<name>A0ABW0EV23_9PSEU</name>
<dbReference type="RefSeq" id="WP_378250167.1">
    <property type="nucleotide sequence ID" value="NZ_JBHSKF010000015.1"/>
</dbReference>
<protein>
    <submittedName>
        <fullName evidence="1">Uncharacterized protein</fullName>
    </submittedName>
</protein>
<evidence type="ECO:0000313" key="2">
    <source>
        <dbReference type="Proteomes" id="UP001596157"/>
    </source>
</evidence>
<gene>
    <name evidence="1" type="ORF">ACFPM7_24790</name>
</gene>
<accession>A0ABW0EV23</accession>
<reference evidence="2" key="1">
    <citation type="journal article" date="2019" name="Int. J. Syst. Evol. Microbiol.">
        <title>The Global Catalogue of Microorganisms (GCM) 10K type strain sequencing project: providing services to taxonomists for standard genome sequencing and annotation.</title>
        <authorList>
            <consortium name="The Broad Institute Genomics Platform"/>
            <consortium name="The Broad Institute Genome Sequencing Center for Infectious Disease"/>
            <person name="Wu L."/>
            <person name="Ma J."/>
        </authorList>
    </citation>
    <scope>NUCLEOTIDE SEQUENCE [LARGE SCALE GENOMIC DNA]</scope>
    <source>
        <strain evidence="2">CCUG 59778</strain>
    </source>
</reference>
<sequence length="144" mass="15572">MSPEVEKLLAAFAVADGELIELFVGAVPEGTWPRVLAALIEAGYDITVTDLECDEGVKFAAELFADVEGRYSVAFPVGRQVWTSTPSSADAIDLQGDPRDATTPEDVYDIMRLMVLVHEVTGRPVVLVPETLDYDATAPYLTVP</sequence>
<dbReference type="EMBL" id="JBHSKF010000015">
    <property type="protein sequence ID" value="MFC5290283.1"/>
    <property type="molecule type" value="Genomic_DNA"/>
</dbReference>
<comment type="caution">
    <text evidence="1">The sequence shown here is derived from an EMBL/GenBank/DDBJ whole genome shotgun (WGS) entry which is preliminary data.</text>
</comment>
<evidence type="ECO:0000313" key="1">
    <source>
        <dbReference type="EMBL" id="MFC5290283.1"/>
    </source>
</evidence>
<organism evidence="1 2">
    <name type="scientific">Actinokineospora guangxiensis</name>
    <dbReference type="NCBI Taxonomy" id="1490288"/>
    <lineage>
        <taxon>Bacteria</taxon>
        <taxon>Bacillati</taxon>
        <taxon>Actinomycetota</taxon>
        <taxon>Actinomycetes</taxon>
        <taxon>Pseudonocardiales</taxon>
        <taxon>Pseudonocardiaceae</taxon>
        <taxon>Actinokineospora</taxon>
    </lineage>
</organism>
<keyword evidence="2" id="KW-1185">Reference proteome</keyword>